<evidence type="ECO:0000256" key="1">
    <source>
        <dbReference type="SAM" id="MobiDB-lite"/>
    </source>
</evidence>
<dbReference type="RefSeq" id="WP_377613636.1">
    <property type="nucleotide sequence ID" value="NZ_JBHUPA010000039.1"/>
</dbReference>
<reference evidence="3" key="1">
    <citation type="journal article" date="2019" name="Int. J. Syst. Evol. Microbiol.">
        <title>The Global Catalogue of Microorganisms (GCM) 10K type strain sequencing project: providing services to taxonomists for standard genome sequencing and annotation.</title>
        <authorList>
            <consortium name="The Broad Institute Genomics Platform"/>
            <consortium name="The Broad Institute Genome Sequencing Center for Infectious Disease"/>
            <person name="Wu L."/>
            <person name="Ma J."/>
        </authorList>
    </citation>
    <scope>NUCLEOTIDE SEQUENCE [LARGE SCALE GENOMIC DNA]</scope>
    <source>
        <strain evidence="3">KCTC 23098</strain>
    </source>
</reference>
<dbReference type="EMBL" id="JBHUPA010000039">
    <property type="protein sequence ID" value="MFD2965736.1"/>
    <property type="molecule type" value="Genomic_DNA"/>
</dbReference>
<name>A0ABW6B8H7_9SPHI</name>
<protein>
    <submittedName>
        <fullName evidence="2">Uncharacterized protein</fullName>
    </submittedName>
</protein>
<evidence type="ECO:0000313" key="3">
    <source>
        <dbReference type="Proteomes" id="UP001597560"/>
    </source>
</evidence>
<feature type="compositionally biased region" description="Basic and acidic residues" evidence="1">
    <location>
        <begin position="36"/>
        <end position="48"/>
    </location>
</feature>
<sequence>MEASPDEVVDHEPELVKRYYESDSKTGEKPGYQMTPDERKASANDRTRMKLQPRAESNKQGADASRYSREQKKKHGL</sequence>
<keyword evidence="3" id="KW-1185">Reference proteome</keyword>
<comment type="caution">
    <text evidence="2">The sequence shown here is derived from an EMBL/GenBank/DDBJ whole genome shotgun (WGS) entry which is preliminary data.</text>
</comment>
<feature type="compositionally biased region" description="Basic and acidic residues" evidence="1">
    <location>
        <begin position="8"/>
        <end position="28"/>
    </location>
</feature>
<dbReference type="Proteomes" id="UP001597560">
    <property type="component" value="Unassembled WGS sequence"/>
</dbReference>
<organism evidence="2 3">
    <name type="scientific">Olivibacter jilunii</name>
    <dbReference type="NCBI Taxonomy" id="985016"/>
    <lineage>
        <taxon>Bacteria</taxon>
        <taxon>Pseudomonadati</taxon>
        <taxon>Bacteroidota</taxon>
        <taxon>Sphingobacteriia</taxon>
        <taxon>Sphingobacteriales</taxon>
        <taxon>Sphingobacteriaceae</taxon>
        <taxon>Olivibacter</taxon>
    </lineage>
</organism>
<gene>
    <name evidence="2" type="ORF">ACFS6J_28300</name>
</gene>
<feature type="region of interest" description="Disordered" evidence="1">
    <location>
        <begin position="1"/>
        <end position="77"/>
    </location>
</feature>
<proteinExistence type="predicted"/>
<evidence type="ECO:0000313" key="2">
    <source>
        <dbReference type="EMBL" id="MFD2965736.1"/>
    </source>
</evidence>
<accession>A0ABW6B8H7</accession>